<evidence type="ECO:0000259" key="1">
    <source>
        <dbReference type="Pfam" id="PF05699"/>
    </source>
</evidence>
<accession>A0ABN7WI62</accession>
<dbReference type="InterPro" id="IPR008906">
    <property type="entry name" value="HATC_C_dom"/>
</dbReference>
<protein>
    <submittedName>
        <fullName evidence="2">30498_t:CDS:1</fullName>
    </submittedName>
</protein>
<feature type="non-terminal residue" evidence="2">
    <location>
        <position position="56"/>
    </location>
</feature>
<reference evidence="2 3" key="1">
    <citation type="submission" date="2021-06" db="EMBL/GenBank/DDBJ databases">
        <authorList>
            <person name="Kallberg Y."/>
            <person name="Tangrot J."/>
            <person name="Rosling A."/>
        </authorList>
    </citation>
    <scope>NUCLEOTIDE SEQUENCE [LARGE SCALE GENOMIC DNA]</scope>
    <source>
        <strain evidence="2 3">120-4 pot B 10/14</strain>
    </source>
</reference>
<comment type="caution">
    <text evidence="2">The sequence shown here is derived from an EMBL/GenBank/DDBJ whole genome shotgun (WGS) entry which is preliminary data.</text>
</comment>
<dbReference type="Pfam" id="PF05699">
    <property type="entry name" value="Dimer_Tnp_hAT"/>
    <property type="match status" value="1"/>
</dbReference>
<name>A0ABN7WI62_GIGMA</name>
<dbReference type="EMBL" id="CAJVQB010043921">
    <property type="protein sequence ID" value="CAG8831527.1"/>
    <property type="molecule type" value="Genomic_DNA"/>
</dbReference>
<organism evidence="2 3">
    <name type="scientific">Gigaspora margarita</name>
    <dbReference type="NCBI Taxonomy" id="4874"/>
    <lineage>
        <taxon>Eukaryota</taxon>
        <taxon>Fungi</taxon>
        <taxon>Fungi incertae sedis</taxon>
        <taxon>Mucoromycota</taxon>
        <taxon>Glomeromycotina</taxon>
        <taxon>Glomeromycetes</taxon>
        <taxon>Diversisporales</taxon>
        <taxon>Gigasporaceae</taxon>
        <taxon>Gigaspora</taxon>
    </lineage>
</organism>
<feature type="domain" description="HAT C-terminal dimerisation" evidence="1">
    <location>
        <begin position="16"/>
        <end position="55"/>
    </location>
</feature>
<evidence type="ECO:0000313" key="3">
    <source>
        <dbReference type="Proteomes" id="UP000789901"/>
    </source>
</evidence>
<sequence>MNKSQQELPIFLNGKNVIKTAQNFLSISAISIASEQAFSCTGRIINDNHTLLNPDT</sequence>
<gene>
    <name evidence="2" type="ORF">GMARGA_LOCUS30694</name>
</gene>
<keyword evidence="3" id="KW-1185">Reference proteome</keyword>
<evidence type="ECO:0000313" key="2">
    <source>
        <dbReference type="EMBL" id="CAG8831527.1"/>
    </source>
</evidence>
<dbReference type="Proteomes" id="UP000789901">
    <property type="component" value="Unassembled WGS sequence"/>
</dbReference>
<proteinExistence type="predicted"/>